<evidence type="ECO:0000259" key="3">
    <source>
        <dbReference type="PROSITE" id="PS50825"/>
    </source>
</evidence>
<dbReference type="InterPro" id="IPR026341">
    <property type="entry name" value="T9SS_type_B"/>
</dbReference>
<dbReference type="SUPFAM" id="SSF103647">
    <property type="entry name" value="TSP type-3 repeat"/>
    <property type="match status" value="2"/>
</dbReference>
<dbReference type="PANTHER" id="PTHR24273">
    <property type="entry name" value="FI04643P-RELATED"/>
    <property type="match status" value="1"/>
</dbReference>
<gene>
    <name evidence="4" type="ORF">MNBD_BACTEROID01-577</name>
</gene>
<evidence type="ECO:0000256" key="2">
    <source>
        <dbReference type="SAM" id="MobiDB-lite"/>
    </source>
</evidence>
<dbReference type="NCBIfam" id="TIGR04131">
    <property type="entry name" value="Bac_Flav_CTERM"/>
    <property type="match status" value="1"/>
</dbReference>
<accession>A0A3B0T788</accession>
<dbReference type="Pfam" id="PF17963">
    <property type="entry name" value="Big_9"/>
    <property type="match status" value="2"/>
</dbReference>
<dbReference type="PANTHER" id="PTHR24273:SF32">
    <property type="entry name" value="HYALIN"/>
    <property type="match status" value="1"/>
</dbReference>
<feature type="region of interest" description="Disordered" evidence="2">
    <location>
        <begin position="2028"/>
        <end position="2086"/>
    </location>
</feature>
<evidence type="ECO:0000256" key="1">
    <source>
        <dbReference type="ARBA" id="ARBA00022737"/>
    </source>
</evidence>
<feature type="compositionally biased region" description="Acidic residues" evidence="2">
    <location>
        <begin position="2072"/>
        <end position="2084"/>
    </location>
</feature>
<dbReference type="PROSITE" id="PS50825">
    <property type="entry name" value="HYR"/>
    <property type="match status" value="1"/>
</dbReference>
<reference evidence="4" key="1">
    <citation type="submission" date="2018-06" db="EMBL/GenBank/DDBJ databases">
        <authorList>
            <person name="Zhirakovskaya E."/>
        </authorList>
    </citation>
    <scope>NUCLEOTIDE SEQUENCE</scope>
</reference>
<dbReference type="PROSITE" id="PS00018">
    <property type="entry name" value="EF_HAND_1"/>
    <property type="match status" value="1"/>
</dbReference>
<dbReference type="Pfam" id="PF13585">
    <property type="entry name" value="CHU_C"/>
    <property type="match status" value="1"/>
</dbReference>
<proteinExistence type="predicted"/>
<feature type="non-terminal residue" evidence="4">
    <location>
        <position position="1"/>
    </location>
</feature>
<dbReference type="GO" id="GO:0005509">
    <property type="term" value="F:calcium ion binding"/>
    <property type="evidence" value="ECO:0007669"/>
    <property type="project" value="InterPro"/>
</dbReference>
<feature type="compositionally biased region" description="Polar residues" evidence="2">
    <location>
        <begin position="2028"/>
        <end position="2044"/>
    </location>
</feature>
<feature type="domain" description="HYR" evidence="3">
    <location>
        <begin position="1435"/>
        <end position="1523"/>
    </location>
</feature>
<sequence length="2200" mass="237885">SFALTSELSDGNSCPEVITRTYEISDSCGGVVNCQQLIIINDTIAPTADALPILGPFVCYSEIPPSDINDVTGETDNCGTVTVSYIGESPDPGCAGIVTRTYQIEDICGNTSEINQTILILDSINPVFVSVPNDTTTQCDIPPYYSSYSEFAQAGGLAIDNCSLDTSSFTYAGEVINTAFCPLIITRTYRIYDDCGNVAEFDHIITVNDTASPEIICPPDTLIQPGKSVPAAFANYNEFVIANGYADDNCEIDESSFMLISEDSVITAMNIEITRTYQVADLCGNAASCSQIIDILLDAETTITCPGTIMVECPTQIPTAYNNYSEFVLAGGTASSNCGIDENTFSLISEVTDSLTCPETISRTYEITDSCNNTVSCIQLIVVNDTTNPEMACPPDTTILPYEPVPGAFADYTEFINAGGTVSDNCGINESSFALINEDTILVNITEVITRTYQIADLCGNLGSCTQITTVMHDAEESITCPPTITVECPEQIPAAYSDYLEFVLAGGSATSKCGINESTFAFITETRDSLSCPETITRTYEITDTCNNIITCTQLIIINDLTAPVLTCAPDTSLLFNEAVPAPYANYNELVIASIPATDNCAINESSFQLLSETTIPEANLKAITRLYQIADLCGNTATCSQKLTVSLDAEAQITCPATITVECLSDVPAEYTDYDEFINAGGLASSNCGINASTFTLDSEVYDGLTCQDTIARTYQITDSCGNSVTCTQFIIIDDITNPAISCPAVIDIQPNEVVPGAYANYSEFITDGGTASDNCELDQSSFALISETSVINGDYEEITRTYQIADMCGNTTSCTQLISVLQNADAQINCPVNLTFQCKDDVPAPYADLNSFIDAGGSASSNCGLIPGTFELLSEENNGRTCPEIITRTYSIEDACGNVVTCRQIITIDDNTPPRFTSTPRNIFSDCNLPAPYANYTAFRNAGGEASDNCELVTSSFRLFSQVVLTESCPRNIRRTYIIFDACGNPATFSQTITLNDLVSPKFESTPEDIIVECEAPEPYNGYNDFVNAGGSVSDNCGVDANSFVLLNSQSTGGCPDIITRAYRISDFCGNSIVYTQTITVHDVTDPEFTSVPENITTECSIPLPYQNYSEFRAAGGQAEDNCGIDENSFTLFSSESTGSCPEIITRTYRVSDLCGNITAFTHIITKNDTTPPQITCNKNYLIGPNEAIPPAITSFAEFIAAGWNASDNCGIDESSFRLVKETSDGNSCPETITRIYEVADSCNNIASCSQRIIINDDTPPEIICPEDVTVQCIDEVPPAYTNYEEFTAANGSASDDFEINEGSFRLVKEVSDGTACPATITRTYEISDLCNNTAVCYQQITIADTINPEFICPDNLEVECYSQVPAPFADVYEFFAAGGIATDNCGIIDSSFNMVSEVLNDFTRPRVISRIYEIYDQCNNVSICTQTITITDSIAPVAICNNINVSIDTNGSHILSQVDLIEITKGSTDNCGVLEDLSLSVFPSEFDCSHIGTPQEIQVSLTDLEGNSSTCSAFVEVNDVLPPVALCKDITVYLDKNGSASITKHSVDNGTFDNCGLQSMFIDKSYFDCNDIGDNTVNLTAIDIYTLIGSCSANVAVVDSFAPTALCKDVVVKLDETNTAKLTTTMVDDGSSDECGISSMQLDVSEFDCNDIGNTVVSMTVTDYSLNSSTCLSNVTITGNEAPEAIDDYITVSQNKTSGLNITQNDFDNDGKLDFSSVTILSNTRNGTASYNRDTHTITYIPNTGFTGYDSLIYIICDDGIPCGSLCDTAKVYIDVRQPGIAPVANDDEYVIGCKPIVEDMLVNDYDPDRDNIAVNQVPVINPMHGTLTIYADGTFNYQADEGFLGLDTFVYEICDDGFPVKCGQATVRIVVADDYDCDGVPDIDDVDDDNDGILDIMEGDRSIDTDGDGIPNSLDIDADNDGIVDNIEGQGEFDYIPPLGKDTDGDGWDDAYDPDNNGTPFDPIDTDGDMIADYLDLDTDNDNVPDSIEGHDINADGIADILPYGTDSDQDGLDDAYDIVNWNTNRDNGQNPIGSNSPLQDFDHDGTRDWRDIDDDADNILTKNEDNNGDGDYSNDDMDLDGHPDYLDVDNTCSLYIPEGFSPNGDGVHDYFRIYCIENYPNATMYIFNRWGNKIFEKIHYGNLDYWGSDEAAWWDGSSSHNWTLGSQSLPPGNYLYVLDLGNGEKRSGTVMISN</sequence>
<dbReference type="InterPro" id="IPR018247">
    <property type="entry name" value="EF_Hand_1_Ca_BS"/>
</dbReference>
<keyword evidence="1" id="KW-0677">Repeat</keyword>
<protein>
    <submittedName>
        <fullName evidence="4">Internalin, putative</fullName>
    </submittedName>
</protein>
<dbReference type="InterPro" id="IPR028974">
    <property type="entry name" value="TSP_type-3_rpt"/>
</dbReference>
<dbReference type="Gene3D" id="2.60.40.3440">
    <property type="match status" value="2"/>
</dbReference>
<feature type="compositionally biased region" description="Basic and acidic residues" evidence="2">
    <location>
        <begin position="2046"/>
        <end position="2056"/>
    </location>
</feature>
<dbReference type="EMBL" id="UOEP01000034">
    <property type="protein sequence ID" value="VAW14265.1"/>
    <property type="molecule type" value="Genomic_DNA"/>
</dbReference>
<evidence type="ECO:0000313" key="4">
    <source>
        <dbReference type="EMBL" id="VAW14265.1"/>
    </source>
</evidence>
<organism evidence="4">
    <name type="scientific">hydrothermal vent metagenome</name>
    <dbReference type="NCBI Taxonomy" id="652676"/>
    <lineage>
        <taxon>unclassified sequences</taxon>
        <taxon>metagenomes</taxon>
        <taxon>ecological metagenomes</taxon>
    </lineage>
</organism>
<name>A0A3B0T788_9ZZZZ</name>
<dbReference type="InterPro" id="IPR003410">
    <property type="entry name" value="HYR_dom"/>
</dbReference>